<protein>
    <submittedName>
        <fullName evidence="3">2-dehydropantoate 2-reductase</fullName>
        <ecNumber evidence="3">1.1.1.169</ecNumber>
    </submittedName>
</protein>
<accession>A0A7W7RI68</accession>
<sequence length="281" mass="29402">MANESTAAHIAAEGIRVESDTFGGFSTRVTALPSLEHSPDASGGHGHVVFVTPKATALGAALDRVNADALASAVVVPLLNGFEHMEVLRRRFPAAYVTGAAIHVGAARVAPGHIHHTSPYTWVEIADSDAPADRIAELTAALRGTGIGVELGASEGRVLWEKYGFLLPTALVCAHSGLPIGRARVDHRADMLSLVAEVTAVADARGVPLDTERIIAMADDRPADTKPSMLFDRETGRPMELDPLGGALLRAGERAGVDTPVTARMVADLERINRAATPAAP</sequence>
<keyword evidence="4" id="KW-1185">Reference proteome</keyword>
<dbReference type="GO" id="GO:0008677">
    <property type="term" value="F:2-dehydropantoate 2-reductase activity"/>
    <property type="evidence" value="ECO:0007669"/>
    <property type="project" value="UniProtKB-EC"/>
</dbReference>
<dbReference type="Pfam" id="PF08546">
    <property type="entry name" value="ApbA_C"/>
    <property type="match status" value="1"/>
</dbReference>
<comment type="caution">
    <text evidence="3">The sequence shown here is derived from an EMBL/GenBank/DDBJ whole genome shotgun (WGS) entry which is preliminary data.</text>
</comment>
<dbReference type="InterPro" id="IPR008927">
    <property type="entry name" value="6-PGluconate_DH-like_C_sf"/>
</dbReference>
<feature type="domain" description="Ketopantoate reductase N-terminal" evidence="1">
    <location>
        <begin position="6"/>
        <end position="126"/>
    </location>
</feature>
<dbReference type="Pfam" id="PF02558">
    <property type="entry name" value="ApbA"/>
    <property type="match status" value="1"/>
</dbReference>
<dbReference type="EC" id="1.1.1.169" evidence="3"/>
<dbReference type="Gene3D" id="3.40.50.720">
    <property type="entry name" value="NAD(P)-binding Rossmann-like Domain"/>
    <property type="match status" value="1"/>
</dbReference>
<keyword evidence="3" id="KW-0560">Oxidoreductase</keyword>
<dbReference type="SUPFAM" id="SSF48179">
    <property type="entry name" value="6-phosphogluconate dehydrogenase C-terminal domain-like"/>
    <property type="match status" value="1"/>
</dbReference>
<dbReference type="EMBL" id="JACHJT010000001">
    <property type="protein sequence ID" value="MBB4932033.1"/>
    <property type="molecule type" value="Genomic_DNA"/>
</dbReference>
<dbReference type="PANTHER" id="PTHR21708">
    <property type="entry name" value="PROBABLE 2-DEHYDROPANTOATE 2-REDUCTASE"/>
    <property type="match status" value="1"/>
</dbReference>
<gene>
    <name evidence="3" type="ORF">F4561_002853</name>
</gene>
<proteinExistence type="predicted"/>
<evidence type="ECO:0000313" key="4">
    <source>
        <dbReference type="Proteomes" id="UP000523007"/>
    </source>
</evidence>
<dbReference type="InterPro" id="IPR051402">
    <property type="entry name" value="KPR-Related"/>
</dbReference>
<name>A0A7W7RI68_9ACTN</name>
<dbReference type="AlphaFoldDB" id="A0A7W7RI68"/>
<evidence type="ECO:0000313" key="3">
    <source>
        <dbReference type="EMBL" id="MBB4932033.1"/>
    </source>
</evidence>
<reference evidence="3 4" key="1">
    <citation type="submission" date="2020-08" db="EMBL/GenBank/DDBJ databases">
        <title>Sequencing the genomes of 1000 actinobacteria strains.</title>
        <authorList>
            <person name="Klenk H.-P."/>
        </authorList>
    </citation>
    <scope>NUCLEOTIDE SEQUENCE [LARGE SCALE GENOMIC DNA]</scope>
    <source>
        <strain evidence="3 4">DSM 102030</strain>
    </source>
</reference>
<dbReference type="InterPro" id="IPR013752">
    <property type="entry name" value="KPA_reductase"/>
</dbReference>
<dbReference type="PANTHER" id="PTHR21708:SF26">
    <property type="entry name" value="2-DEHYDROPANTOATE 2-REDUCTASE"/>
    <property type="match status" value="1"/>
</dbReference>
<organism evidence="3 4">
    <name type="scientific">Lipingzhangella halophila</name>
    <dbReference type="NCBI Taxonomy" id="1783352"/>
    <lineage>
        <taxon>Bacteria</taxon>
        <taxon>Bacillati</taxon>
        <taxon>Actinomycetota</taxon>
        <taxon>Actinomycetes</taxon>
        <taxon>Streptosporangiales</taxon>
        <taxon>Nocardiopsidaceae</taxon>
        <taxon>Lipingzhangella</taxon>
    </lineage>
</organism>
<dbReference type="GO" id="GO:0005737">
    <property type="term" value="C:cytoplasm"/>
    <property type="evidence" value="ECO:0007669"/>
    <property type="project" value="TreeGrafter"/>
</dbReference>
<evidence type="ECO:0000259" key="2">
    <source>
        <dbReference type="Pfam" id="PF08546"/>
    </source>
</evidence>
<dbReference type="InterPro" id="IPR013332">
    <property type="entry name" value="KPR_N"/>
</dbReference>
<feature type="domain" description="Ketopantoate reductase C-terminal" evidence="2">
    <location>
        <begin position="159"/>
        <end position="267"/>
    </location>
</feature>
<dbReference type="InterPro" id="IPR013328">
    <property type="entry name" value="6PGD_dom2"/>
</dbReference>
<evidence type="ECO:0000259" key="1">
    <source>
        <dbReference type="Pfam" id="PF02558"/>
    </source>
</evidence>
<dbReference type="Proteomes" id="UP000523007">
    <property type="component" value="Unassembled WGS sequence"/>
</dbReference>
<dbReference type="Gene3D" id="1.10.1040.10">
    <property type="entry name" value="N-(1-d-carboxylethyl)-l-norvaline Dehydrogenase, domain 2"/>
    <property type="match status" value="1"/>
</dbReference>